<evidence type="ECO:0000313" key="2">
    <source>
        <dbReference type="Proteomes" id="UP000635983"/>
    </source>
</evidence>
<name>A0A917Q3P3_9PSED</name>
<dbReference type="SUPFAM" id="SSF53300">
    <property type="entry name" value="vWA-like"/>
    <property type="match status" value="1"/>
</dbReference>
<comment type="caution">
    <text evidence="1">The sequence shown here is derived from an EMBL/GenBank/DDBJ whole genome shotgun (WGS) entry which is preliminary data.</text>
</comment>
<reference evidence="1" key="1">
    <citation type="journal article" date="2014" name="Int. J. Syst. Evol. Microbiol.">
        <title>Complete genome sequence of Corynebacterium casei LMG S-19264T (=DSM 44701T), isolated from a smear-ripened cheese.</title>
        <authorList>
            <consortium name="US DOE Joint Genome Institute (JGI-PGF)"/>
            <person name="Walter F."/>
            <person name="Albersmeier A."/>
            <person name="Kalinowski J."/>
            <person name="Ruckert C."/>
        </authorList>
    </citation>
    <scope>NUCLEOTIDE SEQUENCE</scope>
    <source>
        <strain evidence="1">JCM 30078</strain>
    </source>
</reference>
<dbReference type="EMBL" id="BMPO01000010">
    <property type="protein sequence ID" value="GGK07284.1"/>
    <property type="molecule type" value="Genomic_DNA"/>
</dbReference>
<dbReference type="AlphaFoldDB" id="A0A917Q3P3"/>
<reference evidence="1" key="2">
    <citation type="submission" date="2020-09" db="EMBL/GenBank/DDBJ databases">
        <authorList>
            <person name="Sun Q."/>
            <person name="Ohkuma M."/>
        </authorList>
    </citation>
    <scope>NUCLEOTIDE SEQUENCE</scope>
    <source>
        <strain evidence="1">JCM 30078</strain>
    </source>
</reference>
<organism evidence="1 2">
    <name type="scientific">Pseudomonas matsuisoli</name>
    <dbReference type="NCBI Taxonomy" id="1515666"/>
    <lineage>
        <taxon>Bacteria</taxon>
        <taxon>Pseudomonadati</taxon>
        <taxon>Pseudomonadota</taxon>
        <taxon>Gammaproteobacteria</taxon>
        <taxon>Pseudomonadales</taxon>
        <taxon>Pseudomonadaceae</taxon>
        <taxon>Pseudomonas</taxon>
    </lineage>
</organism>
<accession>A0A917Q3P3</accession>
<gene>
    <name evidence="1" type="ORF">GCM10009304_36890</name>
</gene>
<keyword evidence="2" id="KW-1185">Reference proteome</keyword>
<dbReference type="InterPro" id="IPR036465">
    <property type="entry name" value="vWFA_dom_sf"/>
</dbReference>
<proteinExistence type="predicted"/>
<evidence type="ECO:0000313" key="1">
    <source>
        <dbReference type="EMBL" id="GGK07284.1"/>
    </source>
</evidence>
<sequence>MRKAESGVLHCVVLDCSGSMLKRRSLSLAKGLLTRWSARIYRERGELMVIGFSGSRAHVLRHPGKAIAFNERWIRPIEGGGASPATSGMALAERILASVKRKTPGKATFLWFLSDGRFDPLPECPRYADTIGLVDFESASVPLGRMSRLAMQWSASYQRAEDMARVER</sequence>
<evidence type="ECO:0008006" key="3">
    <source>
        <dbReference type="Google" id="ProtNLM"/>
    </source>
</evidence>
<dbReference type="Gene3D" id="3.40.50.410">
    <property type="entry name" value="von Willebrand factor, type A domain"/>
    <property type="match status" value="1"/>
</dbReference>
<dbReference type="Proteomes" id="UP000635983">
    <property type="component" value="Unassembled WGS sequence"/>
</dbReference>
<dbReference type="RefSeq" id="WP_188985377.1">
    <property type="nucleotide sequence ID" value="NZ_BMPO01000010.1"/>
</dbReference>
<protein>
    <recommendedName>
        <fullName evidence="3">Magnesium chelatase subunit ChlD-like protein</fullName>
    </recommendedName>
</protein>